<evidence type="ECO:0000256" key="1">
    <source>
        <dbReference type="ARBA" id="ARBA00004442"/>
    </source>
</evidence>
<evidence type="ECO:0000256" key="3">
    <source>
        <dbReference type="ARBA" id="ARBA00023136"/>
    </source>
</evidence>
<reference evidence="7" key="1">
    <citation type="submission" date="2019-03" db="EMBL/GenBank/DDBJ databases">
        <title>Single cell metagenomics reveals metabolic interactions within the superorganism composed of flagellate Streblomastix strix and complex community of Bacteroidetes bacteria on its surface.</title>
        <authorList>
            <person name="Treitli S.C."/>
            <person name="Kolisko M."/>
            <person name="Husnik F."/>
            <person name="Keeling P."/>
            <person name="Hampl V."/>
        </authorList>
    </citation>
    <scope>NUCLEOTIDE SEQUENCE</scope>
    <source>
        <strain evidence="7">STM</strain>
    </source>
</reference>
<feature type="domain" description="SusD-like N-terminal" evidence="6">
    <location>
        <begin position="22"/>
        <end position="196"/>
    </location>
</feature>
<dbReference type="Pfam" id="PF07980">
    <property type="entry name" value="SusD_RagB"/>
    <property type="match status" value="1"/>
</dbReference>
<sequence>MKTKYISSLVLSFMLLGSSCSDFLDESNKSNFTPENYFKTAEHAVSIVNAIYQDFRLGAESDYGGNPYFMTDFQTGLANTRVGQNININNIRLLVNSSDNGYSKAWWLQSYRGIANANLAIERIPSIEMDVTLKSRCLGEAYFLRAYYYFNLVRIFGRIPLILTSIDASSPKLYPEQASIEEVYAQIISDLQEAEKSELAWNDESGRASKGVVKSYLAYAYMTMAGYPLEKGREYYVLAASKAKEVIDNKTYYLFDNYSDLHKPDIKNKGEHIFMIQYQAGTSIENPFQSLYLPYNMDISYYATETGSIVVYDEFINTYEHGDKRVEEGEFYYTKYTSNNNRNETIHFGVYHVFKFFDTEANLQTARSGLNYPLLRYADILLLYAEAQNEADGSPSAEAYACINQVRKRANLGELKDLTQEAFRKAVWLERYHELAFENKIWFDMARTRKVLNLETGDFDNYVGYKFLYGPILKERELLFPLPTSELNNNKKLDQNSGY</sequence>
<organism evidence="7">
    <name type="scientific">termite gut metagenome</name>
    <dbReference type="NCBI Taxonomy" id="433724"/>
    <lineage>
        <taxon>unclassified sequences</taxon>
        <taxon>metagenomes</taxon>
        <taxon>organismal metagenomes</taxon>
    </lineage>
</organism>
<dbReference type="SUPFAM" id="SSF48452">
    <property type="entry name" value="TPR-like"/>
    <property type="match status" value="1"/>
</dbReference>
<feature type="domain" description="RagB/SusD" evidence="5">
    <location>
        <begin position="314"/>
        <end position="499"/>
    </location>
</feature>
<dbReference type="Pfam" id="PF14322">
    <property type="entry name" value="SusD-like_3"/>
    <property type="match status" value="1"/>
</dbReference>
<evidence type="ECO:0000259" key="5">
    <source>
        <dbReference type="Pfam" id="PF07980"/>
    </source>
</evidence>
<dbReference type="InterPro" id="IPR011990">
    <property type="entry name" value="TPR-like_helical_dom_sf"/>
</dbReference>
<evidence type="ECO:0000259" key="6">
    <source>
        <dbReference type="Pfam" id="PF14322"/>
    </source>
</evidence>
<evidence type="ECO:0000256" key="2">
    <source>
        <dbReference type="ARBA" id="ARBA00022729"/>
    </source>
</evidence>
<dbReference type="PROSITE" id="PS51257">
    <property type="entry name" value="PROKAR_LIPOPROTEIN"/>
    <property type="match status" value="1"/>
</dbReference>
<dbReference type="Gene3D" id="1.25.40.390">
    <property type="match status" value="1"/>
</dbReference>
<dbReference type="AlphaFoldDB" id="A0A5J4S4K8"/>
<comment type="subcellular location">
    <subcellularLocation>
        <location evidence="1">Cell outer membrane</location>
    </subcellularLocation>
</comment>
<accession>A0A5J4S4K8</accession>
<gene>
    <name evidence="7" type="ORF">EZS27_011490</name>
</gene>
<dbReference type="EMBL" id="SNRY01000444">
    <property type="protein sequence ID" value="KAA6340662.1"/>
    <property type="molecule type" value="Genomic_DNA"/>
</dbReference>
<evidence type="ECO:0000313" key="7">
    <source>
        <dbReference type="EMBL" id="KAA6340662.1"/>
    </source>
</evidence>
<proteinExistence type="predicted"/>
<keyword evidence="2" id="KW-0732">Signal</keyword>
<comment type="caution">
    <text evidence="7">The sequence shown here is derived from an EMBL/GenBank/DDBJ whole genome shotgun (WGS) entry which is preliminary data.</text>
</comment>
<dbReference type="GO" id="GO:0009279">
    <property type="term" value="C:cell outer membrane"/>
    <property type="evidence" value="ECO:0007669"/>
    <property type="project" value="UniProtKB-SubCell"/>
</dbReference>
<name>A0A5J4S4K8_9ZZZZ</name>
<dbReference type="InterPro" id="IPR033985">
    <property type="entry name" value="SusD-like_N"/>
</dbReference>
<dbReference type="CDD" id="cd08977">
    <property type="entry name" value="SusD"/>
    <property type="match status" value="1"/>
</dbReference>
<keyword evidence="4" id="KW-0998">Cell outer membrane</keyword>
<protein>
    <submittedName>
        <fullName evidence="7">RagB/SusD family nutrient uptake outer membrane protein</fullName>
    </submittedName>
</protein>
<dbReference type="InterPro" id="IPR012944">
    <property type="entry name" value="SusD_RagB_dom"/>
</dbReference>
<keyword evidence="3" id="KW-0472">Membrane</keyword>
<evidence type="ECO:0000256" key="4">
    <source>
        <dbReference type="ARBA" id="ARBA00023237"/>
    </source>
</evidence>